<reference evidence="3" key="2">
    <citation type="submission" date="2016-06" db="EMBL/GenBank/DDBJ databases">
        <title>The genome of a short-lived fish provides insights into sex chromosome evolution and the genetic control of aging.</title>
        <authorList>
            <person name="Reichwald K."/>
            <person name="Felder M."/>
            <person name="Petzold A."/>
            <person name="Koch P."/>
            <person name="Groth M."/>
            <person name="Platzer M."/>
        </authorList>
    </citation>
    <scope>NUCLEOTIDE SEQUENCE</scope>
    <source>
        <tissue evidence="3">Brain</tissue>
    </source>
</reference>
<gene>
    <name evidence="3" type="primary">C11ORF82</name>
</gene>
<evidence type="ECO:0000256" key="1">
    <source>
        <dbReference type="SAM" id="MobiDB-lite"/>
    </source>
</evidence>
<dbReference type="PANTHER" id="PTHR35537">
    <property type="entry name" value="DNA DAMAGE-INDUCIBLE APOPTOSIS SUPPRESSOR PROTEIN DDIAS"/>
    <property type="match status" value="1"/>
</dbReference>
<feature type="compositionally biased region" description="Basic residues" evidence="1">
    <location>
        <begin position="560"/>
        <end position="569"/>
    </location>
</feature>
<dbReference type="EMBL" id="HAEH01001486">
    <property type="protein sequence ID" value="SBR66991.1"/>
    <property type="molecule type" value="Transcribed_RNA"/>
</dbReference>
<dbReference type="InterPro" id="IPR012340">
    <property type="entry name" value="NA-bd_OB-fold"/>
</dbReference>
<protein>
    <submittedName>
        <fullName evidence="3">Chromosome 11 open reading frame 82</fullName>
    </submittedName>
</protein>
<dbReference type="Gene3D" id="2.40.50.140">
    <property type="entry name" value="Nucleic acid-binding proteins"/>
    <property type="match status" value="1"/>
</dbReference>
<feature type="compositionally biased region" description="Basic and acidic residues" evidence="1">
    <location>
        <begin position="610"/>
        <end position="619"/>
    </location>
</feature>
<feature type="region of interest" description="Disordered" evidence="1">
    <location>
        <begin position="668"/>
        <end position="690"/>
    </location>
</feature>
<evidence type="ECO:0000313" key="3">
    <source>
        <dbReference type="EMBL" id="SBR66991.1"/>
    </source>
</evidence>
<proteinExistence type="predicted"/>
<name>A0A1A8NDM7_9TELE</name>
<accession>A0A1A8NDM7</accession>
<feature type="compositionally biased region" description="Basic and acidic residues" evidence="1">
    <location>
        <begin position="253"/>
        <end position="271"/>
    </location>
</feature>
<feature type="compositionally biased region" description="Polar residues" evidence="1">
    <location>
        <begin position="210"/>
        <end position="246"/>
    </location>
</feature>
<dbReference type="AlphaFoldDB" id="A0A1A8NDM7"/>
<organism evidence="3">
    <name type="scientific">Nothobranchius rachovii</name>
    <name type="common">bluefin notho</name>
    <dbReference type="NCBI Taxonomy" id="451742"/>
    <lineage>
        <taxon>Eukaryota</taxon>
        <taxon>Metazoa</taxon>
        <taxon>Chordata</taxon>
        <taxon>Craniata</taxon>
        <taxon>Vertebrata</taxon>
        <taxon>Euteleostomi</taxon>
        <taxon>Actinopterygii</taxon>
        <taxon>Neopterygii</taxon>
        <taxon>Teleostei</taxon>
        <taxon>Neoteleostei</taxon>
        <taxon>Acanthomorphata</taxon>
        <taxon>Ovalentaria</taxon>
        <taxon>Atherinomorphae</taxon>
        <taxon>Cyprinodontiformes</taxon>
        <taxon>Nothobranchiidae</taxon>
        <taxon>Nothobranchius</taxon>
    </lineage>
</organism>
<dbReference type="GO" id="GO:0005737">
    <property type="term" value="C:cytoplasm"/>
    <property type="evidence" value="ECO:0007669"/>
    <property type="project" value="TreeGrafter"/>
</dbReference>
<dbReference type="GO" id="GO:1902230">
    <property type="term" value="P:negative regulation of intrinsic apoptotic signaling pathway in response to DNA damage"/>
    <property type="evidence" value="ECO:0007669"/>
    <property type="project" value="InterPro"/>
</dbReference>
<dbReference type="SUPFAM" id="SSF50249">
    <property type="entry name" value="Nucleic acid-binding proteins"/>
    <property type="match status" value="1"/>
</dbReference>
<feature type="region of interest" description="Disordered" evidence="1">
    <location>
        <begin position="535"/>
        <end position="635"/>
    </location>
</feature>
<dbReference type="GO" id="GO:0005634">
    <property type="term" value="C:nucleus"/>
    <property type="evidence" value="ECO:0007669"/>
    <property type="project" value="TreeGrafter"/>
</dbReference>
<feature type="region of interest" description="Disordered" evidence="1">
    <location>
        <begin position="210"/>
        <end position="271"/>
    </location>
</feature>
<dbReference type="InterPro" id="IPR013955">
    <property type="entry name" value="Rep_factor-A_C"/>
</dbReference>
<feature type="domain" description="Replication factor A C-terminal" evidence="2">
    <location>
        <begin position="8"/>
        <end position="98"/>
    </location>
</feature>
<reference evidence="3" key="1">
    <citation type="submission" date="2016-05" db="EMBL/GenBank/DDBJ databases">
        <authorList>
            <person name="Lavstsen T."/>
            <person name="Jespersen J.S."/>
        </authorList>
    </citation>
    <scope>NUCLEOTIDE SEQUENCE</scope>
    <source>
        <tissue evidence="3">Brain</tissue>
    </source>
</reference>
<sequence length="717" mass="79136">MSDRRVLVDCTVVSLQDSCLFYPCCKSCFSRIDAEQPETTRYRCSRCGYRCLGDQVEYRYRLSLWVARDMAIFGVTVFGNSLNAFFGIHATGLQKFVDSLEGPVVASTRSRLLVKAVRDCFIGRHFIFGIKLTRAENSLWFGDPGSNGSRSGASTQFVASQMILPKAMGSTGCTVLSYYQILLQKASEDGSADPASLLLLNPSPRCNTTLQTSGLSQSLNGSQHPYSSLAPTSPWQQSLGVITSSAEQEEDSKEDRTAPRPEQEGHLEKLKGTEEITSLLLLEHSLYNNPSFPDYPNSAFGKVVGNDLSDHKSCSLTPKECSSRHHTGSFLSGSLEWEDLPFSESLSKFLHEQTKDFENLEEKRPNLNLLSEKRTSRSCLGITNLAAVSTSACQRNTEKTASRSSVLLDISINTPAAGGDSQDLAAREHERPENKRLCSHGCNQEDDKAFLSFVKEDEQLEEESYNCSADLFGNSLMDHRETHAESPRATSPLNLTPLTPLKLKQNGSSRRSLVLQELDFVPPSQSTPIVKLSAATRSPVASFTNLTSESSKNTSTRGRFSSRSKRPTPGRRFGISDGRKKLCQNWREERLQRRAGSSESARAVNHKSRVKDETGCSHEDDGEMVAPTPVGKQPRCQEMVNGGGDLDSTWKRIVEDGVGYKTLFMDETQKSSHRSQKKTINDESGTDDEASLDGCNVVCGGENQTCDWSRDLFSDTS</sequence>
<feature type="compositionally biased region" description="Polar residues" evidence="1">
    <location>
        <begin position="535"/>
        <end position="559"/>
    </location>
</feature>
<dbReference type="Pfam" id="PF08646">
    <property type="entry name" value="Rep_fac-A_C"/>
    <property type="match status" value="1"/>
</dbReference>
<evidence type="ECO:0000259" key="2">
    <source>
        <dbReference type="Pfam" id="PF08646"/>
    </source>
</evidence>
<dbReference type="InterPro" id="IPR043522">
    <property type="entry name" value="DDIAS"/>
</dbReference>
<dbReference type="PANTHER" id="PTHR35537:SF1">
    <property type="entry name" value="DNA DAMAGE-INDUCED APOPTOSIS SUPPRESSOR PROTEIN"/>
    <property type="match status" value="1"/>
</dbReference>